<gene>
    <name evidence="3" type="ORF">LOD99_10282</name>
</gene>
<sequence length="513" mass="58742">MSLYNDVRMTVTQRTNCPYNTRIEDCVEGWAIAHANFFHNHSLVENNSGSLAQASLREFPLEFNPLGFELKRAGLSATKINQVFISKAHDKNYPITWTYQDVYNRFQPSVEERSFGASNFIDYLQQRQSSKGLYFSVQTVGDGSLNAAFWAVTNSLERWAQNLDHNPLIFDTSHGTNKYALKFSAFTTIDNDGRTQILACFLLDRETHESFVWVFTEFLKAFKQPPKVIITDGDPAMAAAIKTSFPCIVHLLCTFHIGQNVMLHMKSLFSGRSENLRRSWNTFLQTNRIDENRDTLSEQNKGRATRLALKMATYSTKHPIENNLDITPFALTIVRAQIAQCMQYCVDEVSRSSSSEELVFEVRHILSREDPSVAQEEYDYQNDDSEKLIAIDLGLYSTVSRRSTRITTLTSCTCLFPASWAKSREDNGYVLYNFICNDNNIQDIRTVETDSNISKDESMVKEKLADIYHLLAVDHPEAQIAHKTTSNIIKVMNPRHDKSKGRPPNKRKRYLPR</sequence>
<feature type="compositionally biased region" description="Basic residues" evidence="1">
    <location>
        <begin position="497"/>
        <end position="513"/>
    </location>
</feature>
<proteinExistence type="predicted"/>
<organism evidence="3 4">
    <name type="scientific">Oopsacas minuta</name>
    <dbReference type="NCBI Taxonomy" id="111878"/>
    <lineage>
        <taxon>Eukaryota</taxon>
        <taxon>Metazoa</taxon>
        <taxon>Porifera</taxon>
        <taxon>Hexactinellida</taxon>
        <taxon>Hexasterophora</taxon>
        <taxon>Lyssacinosida</taxon>
        <taxon>Leucopsacidae</taxon>
        <taxon>Oopsacas</taxon>
    </lineage>
</organism>
<reference evidence="3 4" key="1">
    <citation type="journal article" date="2023" name="BMC Biol.">
        <title>The compact genome of the sponge Oopsacas minuta (Hexactinellida) is lacking key metazoan core genes.</title>
        <authorList>
            <person name="Santini S."/>
            <person name="Schenkelaars Q."/>
            <person name="Jourda C."/>
            <person name="Duchesne M."/>
            <person name="Belahbib H."/>
            <person name="Rocher C."/>
            <person name="Selva M."/>
            <person name="Riesgo A."/>
            <person name="Vervoort M."/>
            <person name="Leys S.P."/>
            <person name="Kodjabachian L."/>
            <person name="Le Bivic A."/>
            <person name="Borchiellini C."/>
            <person name="Claverie J.M."/>
            <person name="Renard E."/>
        </authorList>
    </citation>
    <scope>NUCLEOTIDE SEQUENCE [LARGE SCALE GENOMIC DNA]</scope>
    <source>
        <strain evidence="3">SPO-2</strain>
    </source>
</reference>
<feature type="domain" description="MULE transposase" evidence="2">
    <location>
        <begin position="169"/>
        <end position="260"/>
    </location>
</feature>
<dbReference type="InterPro" id="IPR018289">
    <property type="entry name" value="MULE_transposase_dom"/>
</dbReference>
<feature type="region of interest" description="Disordered" evidence="1">
    <location>
        <begin position="493"/>
        <end position="513"/>
    </location>
</feature>
<dbReference type="PANTHER" id="PTHR47718:SF3">
    <property type="entry name" value="PROTEIN FAR1-RELATED SEQUENCE 5-LIKE"/>
    <property type="match status" value="1"/>
</dbReference>
<evidence type="ECO:0000259" key="2">
    <source>
        <dbReference type="Pfam" id="PF10551"/>
    </source>
</evidence>
<dbReference type="EMBL" id="JAKMXF010000026">
    <property type="protein sequence ID" value="KAI6660727.1"/>
    <property type="molecule type" value="Genomic_DNA"/>
</dbReference>
<dbReference type="PANTHER" id="PTHR47718">
    <property type="entry name" value="OS01G0519700 PROTEIN"/>
    <property type="match status" value="1"/>
</dbReference>
<dbReference type="AlphaFoldDB" id="A0AAV7KHC2"/>
<evidence type="ECO:0000256" key="1">
    <source>
        <dbReference type="SAM" id="MobiDB-lite"/>
    </source>
</evidence>
<name>A0AAV7KHC2_9METZ</name>
<comment type="caution">
    <text evidence="3">The sequence shown here is derived from an EMBL/GenBank/DDBJ whole genome shotgun (WGS) entry which is preliminary data.</text>
</comment>
<keyword evidence="4" id="KW-1185">Reference proteome</keyword>
<evidence type="ECO:0000313" key="4">
    <source>
        <dbReference type="Proteomes" id="UP001165289"/>
    </source>
</evidence>
<dbReference type="Pfam" id="PF10551">
    <property type="entry name" value="MULE"/>
    <property type="match status" value="1"/>
</dbReference>
<accession>A0AAV7KHC2</accession>
<evidence type="ECO:0000313" key="3">
    <source>
        <dbReference type="EMBL" id="KAI6660727.1"/>
    </source>
</evidence>
<dbReference type="Proteomes" id="UP001165289">
    <property type="component" value="Unassembled WGS sequence"/>
</dbReference>
<protein>
    <submittedName>
        <fullName evidence="3">Protein FAR1-RELATED SEQUENCE 5-like</fullName>
    </submittedName>
</protein>